<gene>
    <name evidence="2" type="ORF">EHSB41UT_01610</name>
</gene>
<dbReference type="InterPro" id="IPR007138">
    <property type="entry name" value="ABM_dom"/>
</dbReference>
<evidence type="ECO:0000313" key="2">
    <source>
        <dbReference type="EMBL" id="SMA43508.1"/>
    </source>
</evidence>
<dbReference type="PROSITE" id="PS51725">
    <property type="entry name" value="ABM"/>
    <property type="match status" value="1"/>
</dbReference>
<dbReference type="InterPro" id="IPR011008">
    <property type="entry name" value="Dimeric_a/b-barrel"/>
</dbReference>
<accession>A0A1X7AID6</accession>
<dbReference type="Gene3D" id="3.30.70.100">
    <property type="match status" value="1"/>
</dbReference>
<dbReference type="EMBL" id="FWPT01000003">
    <property type="protein sequence ID" value="SMA43508.1"/>
    <property type="molecule type" value="Genomic_DNA"/>
</dbReference>
<proteinExistence type="predicted"/>
<dbReference type="AlphaFoldDB" id="A0A1X7AID6"/>
<evidence type="ECO:0000313" key="3">
    <source>
        <dbReference type="Proteomes" id="UP000196573"/>
    </source>
</evidence>
<name>A0A1X7AID6_9GAMM</name>
<feature type="domain" description="ABM" evidence="1">
    <location>
        <begin position="2"/>
        <end position="90"/>
    </location>
</feature>
<dbReference type="GO" id="GO:0004497">
    <property type="term" value="F:monooxygenase activity"/>
    <property type="evidence" value="ECO:0007669"/>
    <property type="project" value="UniProtKB-KW"/>
</dbReference>
<evidence type="ECO:0000259" key="1">
    <source>
        <dbReference type="PROSITE" id="PS51725"/>
    </source>
</evidence>
<dbReference type="Pfam" id="PF03992">
    <property type="entry name" value="ABM"/>
    <property type="match status" value="1"/>
</dbReference>
<keyword evidence="2" id="KW-0560">Oxidoreductase</keyword>
<keyword evidence="2" id="KW-0503">Monooxygenase</keyword>
<dbReference type="RefSeq" id="WP_087108643.1">
    <property type="nucleotide sequence ID" value="NZ_CBCSCN010000008.1"/>
</dbReference>
<keyword evidence="3" id="KW-1185">Reference proteome</keyword>
<protein>
    <submittedName>
        <fullName evidence="2">Antibiotic biosynthesis monooxygenase</fullName>
    </submittedName>
</protein>
<dbReference type="Proteomes" id="UP000196573">
    <property type="component" value="Unassembled WGS sequence"/>
</dbReference>
<reference evidence="2 3" key="1">
    <citation type="submission" date="2017-03" db="EMBL/GenBank/DDBJ databases">
        <authorList>
            <person name="Afonso C.L."/>
            <person name="Miller P.J."/>
            <person name="Scott M.A."/>
            <person name="Spackman E."/>
            <person name="Goraichik I."/>
            <person name="Dimitrov K.M."/>
            <person name="Suarez D.L."/>
            <person name="Swayne D.E."/>
        </authorList>
    </citation>
    <scope>NUCLEOTIDE SEQUENCE [LARGE SCALE GENOMIC DNA]</scope>
    <source>
        <strain evidence="2">SB41UT1</strain>
    </source>
</reference>
<dbReference type="SUPFAM" id="SSF54909">
    <property type="entry name" value="Dimeric alpha+beta barrel"/>
    <property type="match status" value="1"/>
</dbReference>
<sequence length="93" mass="10742">MIKVIIDRTVAQGLEKHYDHCLKKSASLMDTATGFLGSETLKDINNPSHRVTVSLWDNVQCWSQWLQSDARRELHSQIDQLLDHEERVVVLSR</sequence>
<dbReference type="OrthoDB" id="4463721at2"/>
<organism evidence="2 3">
    <name type="scientific">Parendozoicomonas haliclonae</name>
    <dbReference type="NCBI Taxonomy" id="1960125"/>
    <lineage>
        <taxon>Bacteria</taxon>
        <taxon>Pseudomonadati</taxon>
        <taxon>Pseudomonadota</taxon>
        <taxon>Gammaproteobacteria</taxon>
        <taxon>Oceanospirillales</taxon>
        <taxon>Endozoicomonadaceae</taxon>
        <taxon>Parendozoicomonas</taxon>
    </lineage>
</organism>